<gene>
    <name evidence="2" type="ORF">GCM10022381_11970</name>
</gene>
<dbReference type="Proteomes" id="UP001501803">
    <property type="component" value="Unassembled WGS sequence"/>
</dbReference>
<evidence type="ECO:0000256" key="1">
    <source>
        <dbReference type="SAM" id="MobiDB-lite"/>
    </source>
</evidence>
<comment type="caution">
    <text evidence="2">The sequence shown here is derived from an EMBL/GenBank/DDBJ whole genome shotgun (WGS) entry which is preliminary data.</text>
</comment>
<evidence type="ECO:0008006" key="4">
    <source>
        <dbReference type="Google" id="ProtNLM"/>
    </source>
</evidence>
<accession>A0ABP7KAD8</accession>
<dbReference type="EMBL" id="BAABCN010000002">
    <property type="protein sequence ID" value="GAA3870378.1"/>
    <property type="molecule type" value="Genomic_DNA"/>
</dbReference>
<feature type="region of interest" description="Disordered" evidence="1">
    <location>
        <begin position="67"/>
        <end position="95"/>
    </location>
</feature>
<protein>
    <recommendedName>
        <fullName evidence="4">MmgE/PrpD family protein</fullName>
    </recommendedName>
</protein>
<evidence type="ECO:0000313" key="2">
    <source>
        <dbReference type="EMBL" id="GAA3870378.1"/>
    </source>
</evidence>
<organism evidence="2 3">
    <name type="scientific">Leifsonia kafniensis</name>
    <dbReference type="NCBI Taxonomy" id="475957"/>
    <lineage>
        <taxon>Bacteria</taxon>
        <taxon>Bacillati</taxon>
        <taxon>Actinomycetota</taxon>
        <taxon>Actinomycetes</taxon>
        <taxon>Micrococcales</taxon>
        <taxon>Microbacteriaceae</taxon>
        <taxon>Leifsonia</taxon>
    </lineage>
</organism>
<evidence type="ECO:0000313" key="3">
    <source>
        <dbReference type="Proteomes" id="UP001501803"/>
    </source>
</evidence>
<reference evidence="3" key="1">
    <citation type="journal article" date="2019" name="Int. J. Syst. Evol. Microbiol.">
        <title>The Global Catalogue of Microorganisms (GCM) 10K type strain sequencing project: providing services to taxonomists for standard genome sequencing and annotation.</title>
        <authorList>
            <consortium name="The Broad Institute Genomics Platform"/>
            <consortium name="The Broad Institute Genome Sequencing Center for Infectious Disease"/>
            <person name="Wu L."/>
            <person name="Ma J."/>
        </authorList>
    </citation>
    <scope>NUCLEOTIDE SEQUENCE [LARGE SCALE GENOMIC DNA]</scope>
    <source>
        <strain evidence="3">JCM 17021</strain>
    </source>
</reference>
<sequence>MGTALKFDLRHDGVEKNLSHQPDETIASAALCASRIMGQHGNGSRASREVCTGDDLAAGLVSDGLERASGHPATNGVIADSEQPSGFTDPELRHGTHGSTAFAVAIAARRPYLPNANAPLPPGANR</sequence>
<keyword evidence="3" id="KW-1185">Reference proteome</keyword>
<name>A0ABP7KAD8_9MICO</name>
<proteinExistence type="predicted"/>